<dbReference type="PRINTS" id="PR00063">
    <property type="entry name" value="RIBOSOMALL27"/>
</dbReference>
<dbReference type="PhylomeDB" id="A0A0D2WRX6"/>
<dbReference type="PANTHER" id="PTHR15893:SF0">
    <property type="entry name" value="LARGE RIBOSOMAL SUBUNIT PROTEIN BL27M"/>
    <property type="match status" value="1"/>
</dbReference>
<comment type="similarity">
    <text evidence="1">Belongs to the bacterial ribosomal protein bL27 family.</text>
</comment>
<keyword evidence="3" id="KW-0687">Ribonucleoprotein</keyword>
<keyword evidence="6" id="KW-1185">Reference proteome</keyword>
<dbReference type="STRING" id="595528.A0A0D2WRX6"/>
<feature type="region of interest" description="Disordered" evidence="4">
    <location>
        <begin position="204"/>
        <end position="228"/>
    </location>
</feature>
<proteinExistence type="inferred from homology"/>
<evidence type="ECO:0000256" key="4">
    <source>
        <dbReference type="SAM" id="MobiDB-lite"/>
    </source>
</evidence>
<dbReference type="SUPFAM" id="SSF110324">
    <property type="entry name" value="Ribosomal L27 protein-like"/>
    <property type="match status" value="1"/>
</dbReference>
<dbReference type="InterPro" id="IPR001684">
    <property type="entry name" value="Ribosomal_bL27"/>
</dbReference>
<dbReference type="EMBL" id="KE346366">
    <property type="protein sequence ID" value="KJE94078.1"/>
    <property type="molecule type" value="Genomic_DNA"/>
</dbReference>
<accession>A0A0D2WRX6</accession>
<name>A0A0D2WRX6_CAPO3</name>
<organism evidence="5 6">
    <name type="scientific">Capsaspora owczarzaki (strain ATCC 30864)</name>
    <dbReference type="NCBI Taxonomy" id="595528"/>
    <lineage>
        <taxon>Eukaryota</taxon>
        <taxon>Filasterea</taxon>
        <taxon>Capsaspora</taxon>
    </lineage>
</organism>
<feature type="compositionally biased region" description="Low complexity" evidence="4">
    <location>
        <begin position="216"/>
        <end position="228"/>
    </location>
</feature>
<evidence type="ECO:0000256" key="2">
    <source>
        <dbReference type="ARBA" id="ARBA00022980"/>
    </source>
</evidence>
<dbReference type="eggNOG" id="KOG4600">
    <property type="taxonomic scope" value="Eukaryota"/>
</dbReference>
<sequence length="228" mass="23743">MLAAGPVRAALAAAAPRAITAAALTCSFNVAHVTAPTAGGLGGAQSMLGVRFASKKASKASRNGGQSPGQRLGIKEYDGSPVIAGNIIVRQRGTPFRAGLNVGCGRDHTLFALKNGRVRFTREHVKWGSEHFQHRTIRYVHVIEHPHSMPLQMIQYAGPIPGFVSSPASIAPTVKALPRVSRTVLSPEDLPPVAELASVALTSTAIAPPQPRRTRAASSAPASATPSS</sequence>
<dbReference type="GO" id="GO:0005762">
    <property type="term" value="C:mitochondrial large ribosomal subunit"/>
    <property type="evidence" value="ECO:0007669"/>
    <property type="project" value="TreeGrafter"/>
</dbReference>
<protein>
    <submittedName>
        <fullName evidence="5">50S ribosomal protein L27</fullName>
    </submittedName>
</protein>
<keyword evidence="2 5" id="KW-0689">Ribosomal protein</keyword>
<dbReference type="Pfam" id="PF01016">
    <property type="entry name" value="Ribosomal_L27"/>
    <property type="match status" value="1"/>
</dbReference>
<evidence type="ECO:0000256" key="1">
    <source>
        <dbReference type="ARBA" id="ARBA00010797"/>
    </source>
</evidence>
<dbReference type="Proteomes" id="UP000008743">
    <property type="component" value="Unassembled WGS sequence"/>
</dbReference>
<evidence type="ECO:0000313" key="5">
    <source>
        <dbReference type="EMBL" id="KJE94078.1"/>
    </source>
</evidence>
<dbReference type="AlphaFoldDB" id="A0A0D2WRX6"/>
<dbReference type="OrthoDB" id="1867012at2759"/>
<dbReference type="GO" id="GO:0003735">
    <property type="term" value="F:structural constituent of ribosome"/>
    <property type="evidence" value="ECO:0007669"/>
    <property type="project" value="InterPro"/>
</dbReference>
<evidence type="ECO:0000313" key="6">
    <source>
        <dbReference type="Proteomes" id="UP000008743"/>
    </source>
</evidence>
<dbReference type="PANTHER" id="PTHR15893">
    <property type="entry name" value="RIBOSOMAL PROTEIN L27"/>
    <property type="match status" value="1"/>
</dbReference>
<dbReference type="InParanoid" id="A0A0D2WRX6"/>
<dbReference type="PROSITE" id="PS00831">
    <property type="entry name" value="RIBOSOMAL_L27"/>
    <property type="match status" value="1"/>
</dbReference>
<dbReference type="GO" id="GO:0006412">
    <property type="term" value="P:translation"/>
    <property type="evidence" value="ECO:0007669"/>
    <property type="project" value="InterPro"/>
</dbReference>
<gene>
    <name evidence="5" type="ORF">CAOG_004772</name>
</gene>
<reference evidence="6" key="1">
    <citation type="submission" date="2011-02" db="EMBL/GenBank/DDBJ databases">
        <title>The Genome Sequence of Capsaspora owczarzaki ATCC 30864.</title>
        <authorList>
            <person name="Russ C."/>
            <person name="Cuomo C."/>
            <person name="Burger G."/>
            <person name="Gray M.W."/>
            <person name="Holland P.W.H."/>
            <person name="King N."/>
            <person name="Lang F.B.F."/>
            <person name="Roger A.J."/>
            <person name="Ruiz-Trillo I."/>
            <person name="Young S.K."/>
            <person name="Zeng Q."/>
            <person name="Gargeya S."/>
            <person name="Alvarado L."/>
            <person name="Berlin A."/>
            <person name="Chapman S.B."/>
            <person name="Chen Z."/>
            <person name="Freedman E."/>
            <person name="Gellesch M."/>
            <person name="Goldberg J."/>
            <person name="Griggs A."/>
            <person name="Gujja S."/>
            <person name="Heilman E."/>
            <person name="Heiman D."/>
            <person name="Howarth C."/>
            <person name="Mehta T."/>
            <person name="Neiman D."/>
            <person name="Pearson M."/>
            <person name="Roberts A."/>
            <person name="Saif S."/>
            <person name="Shea T."/>
            <person name="Shenoy N."/>
            <person name="Sisk P."/>
            <person name="Stolte C."/>
            <person name="Sykes S."/>
            <person name="White J."/>
            <person name="Yandava C."/>
            <person name="Haas B."/>
            <person name="Nusbaum C."/>
            <person name="Birren B."/>
        </authorList>
    </citation>
    <scope>NUCLEOTIDE SEQUENCE</scope>
    <source>
        <strain evidence="6">ATCC 30864</strain>
    </source>
</reference>
<evidence type="ECO:0000256" key="3">
    <source>
        <dbReference type="ARBA" id="ARBA00023274"/>
    </source>
</evidence>
<dbReference type="Gene3D" id="2.40.50.100">
    <property type="match status" value="1"/>
</dbReference>
<dbReference type="InterPro" id="IPR018261">
    <property type="entry name" value="Ribosomal_bL27_CS"/>
</dbReference>